<proteinExistence type="predicted"/>
<sequence length="101" mass="11287">MGERTVLPALWSPSLQKLAVGKFPLPAAWLDIAERETNEERAERAARRTAEVSRPAAEEGRLMERIYALPRSPHEEPICPAVLARGDLGEQGVTVMMRPKR</sequence>
<dbReference type="EMBL" id="CDMY01000831">
    <property type="protein sequence ID" value="CEM34742.1"/>
    <property type="molecule type" value="Genomic_DNA"/>
</dbReference>
<evidence type="ECO:0000256" key="1">
    <source>
        <dbReference type="SAM" id="MobiDB-lite"/>
    </source>
</evidence>
<dbReference type="VEuPathDB" id="CryptoDB:Vbra_18719"/>
<protein>
    <submittedName>
        <fullName evidence="2">Uncharacterized protein</fullName>
    </submittedName>
</protein>
<dbReference type="Proteomes" id="UP000041254">
    <property type="component" value="Unassembled WGS sequence"/>
</dbReference>
<dbReference type="AlphaFoldDB" id="A0A0G4GV74"/>
<reference evidence="2 3" key="1">
    <citation type="submission" date="2014-11" db="EMBL/GenBank/DDBJ databases">
        <authorList>
            <person name="Zhu J."/>
            <person name="Qi W."/>
            <person name="Song R."/>
        </authorList>
    </citation>
    <scope>NUCLEOTIDE SEQUENCE [LARGE SCALE GENOMIC DNA]</scope>
</reference>
<feature type="region of interest" description="Disordered" evidence="1">
    <location>
        <begin position="37"/>
        <end position="56"/>
    </location>
</feature>
<gene>
    <name evidence="2" type="ORF">Vbra_18719</name>
</gene>
<keyword evidence="3" id="KW-1185">Reference proteome</keyword>
<accession>A0A0G4GV74</accession>
<dbReference type="InParanoid" id="A0A0G4GV74"/>
<name>A0A0G4GV74_VITBC</name>
<organism evidence="2 3">
    <name type="scientific">Vitrella brassicaformis (strain CCMP3155)</name>
    <dbReference type="NCBI Taxonomy" id="1169540"/>
    <lineage>
        <taxon>Eukaryota</taxon>
        <taxon>Sar</taxon>
        <taxon>Alveolata</taxon>
        <taxon>Colpodellida</taxon>
        <taxon>Vitrellaceae</taxon>
        <taxon>Vitrella</taxon>
    </lineage>
</organism>
<evidence type="ECO:0000313" key="3">
    <source>
        <dbReference type="Proteomes" id="UP000041254"/>
    </source>
</evidence>
<evidence type="ECO:0000313" key="2">
    <source>
        <dbReference type="EMBL" id="CEM34742.1"/>
    </source>
</evidence>